<sequence length="109" mass="12833">MFQVYLDYTCPTEEFLFSVTLTINVSYVIRQCESDPNRSLDNLTFAKELCNHNTLLVVMVVVVGIKCSPLDEYNILRLEVGDRHTFVKFYTKIHNNEKHWLYHLKFVGL</sequence>
<dbReference type="AlphaFoldDB" id="A0A1A9UHS1"/>
<organism evidence="1 2">
    <name type="scientific">Glossina austeni</name>
    <name type="common">Savannah tsetse fly</name>
    <dbReference type="NCBI Taxonomy" id="7395"/>
    <lineage>
        <taxon>Eukaryota</taxon>
        <taxon>Metazoa</taxon>
        <taxon>Ecdysozoa</taxon>
        <taxon>Arthropoda</taxon>
        <taxon>Hexapoda</taxon>
        <taxon>Insecta</taxon>
        <taxon>Pterygota</taxon>
        <taxon>Neoptera</taxon>
        <taxon>Endopterygota</taxon>
        <taxon>Diptera</taxon>
        <taxon>Brachycera</taxon>
        <taxon>Muscomorpha</taxon>
        <taxon>Hippoboscoidea</taxon>
        <taxon>Glossinidae</taxon>
        <taxon>Glossina</taxon>
    </lineage>
</organism>
<dbReference type="VEuPathDB" id="VectorBase:GAUT005289"/>
<dbReference type="EnsemblMetazoa" id="GAUT005289-RA">
    <property type="protein sequence ID" value="GAUT005289-PA"/>
    <property type="gene ID" value="GAUT005289"/>
</dbReference>
<reference evidence="1" key="1">
    <citation type="submission" date="2020-05" db="UniProtKB">
        <authorList>
            <consortium name="EnsemblMetazoa"/>
        </authorList>
    </citation>
    <scope>IDENTIFICATION</scope>
    <source>
        <strain evidence="1">TTRI</strain>
    </source>
</reference>
<evidence type="ECO:0000313" key="1">
    <source>
        <dbReference type="EnsemblMetazoa" id="GAUT005289-PA"/>
    </source>
</evidence>
<accession>A0A1A9UHS1</accession>
<evidence type="ECO:0000313" key="2">
    <source>
        <dbReference type="Proteomes" id="UP000078200"/>
    </source>
</evidence>
<dbReference type="Proteomes" id="UP000078200">
    <property type="component" value="Unassembled WGS sequence"/>
</dbReference>
<proteinExistence type="predicted"/>
<keyword evidence="2" id="KW-1185">Reference proteome</keyword>
<protein>
    <submittedName>
        <fullName evidence="1">Uncharacterized protein</fullName>
    </submittedName>
</protein>
<name>A0A1A9UHS1_GLOAU</name>